<dbReference type="OrthoDB" id="20098at10239"/>
<gene>
    <name evidence="1" type="ORF">pf16_177</name>
</gene>
<dbReference type="EMBL" id="KU873925">
    <property type="protein sequence ID" value="AND75100.1"/>
    <property type="molecule type" value="Genomic_DNA"/>
</dbReference>
<dbReference type="Proteomes" id="UP000225821">
    <property type="component" value="Segment"/>
</dbReference>
<protein>
    <submittedName>
        <fullName evidence="1">Uncharacterized protein</fullName>
    </submittedName>
</protein>
<dbReference type="Pfam" id="PF13876">
    <property type="entry name" value="Phage_gp49_66"/>
    <property type="match status" value="1"/>
</dbReference>
<keyword evidence="2" id="KW-1185">Reference proteome</keyword>
<evidence type="ECO:0000313" key="1">
    <source>
        <dbReference type="EMBL" id="AND75100.1"/>
    </source>
</evidence>
<accession>A0A1S5R640</accession>
<organism evidence="1 2">
    <name type="scientific">Pseudomonas phage pf16</name>
    <dbReference type="NCBI Taxonomy" id="1815630"/>
    <lineage>
        <taxon>Viruses</taxon>
        <taxon>Duplodnaviria</taxon>
        <taxon>Heunggongvirae</taxon>
        <taxon>Uroviricota</taxon>
        <taxon>Caudoviricetes</taxon>
        <taxon>Chakrabartyvirus</taxon>
        <taxon>Chakrabartyvirus pf16</taxon>
    </lineage>
</organism>
<evidence type="ECO:0000313" key="2">
    <source>
        <dbReference type="Proteomes" id="UP000225821"/>
    </source>
</evidence>
<sequence length="121" mass="14096">MASKKLSREWIESQILSEEYIVRGERFMVCILYTKGGYYVTGESAPINPAEFSDELGRKYSREEAVDKIWRVEGILHRKKFFAEEPEPLLGEDGHQPLLQDEVEDRLGEEAWTQHQLHNGE</sequence>
<name>A0A1S5R640_9CAUD</name>
<proteinExistence type="predicted"/>
<reference evidence="1 2" key="1">
    <citation type="submission" date="2016-03" db="EMBL/GenBank/DDBJ databases">
        <title>Characterisation of pf16 and phiPMW: Two novel phages infecting Pseudomonas putida PpG1.</title>
        <authorList>
            <person name="Magill D.J."/>
            <person name="Krylov V.N."/>
            <person name="Shaburova O.V."/>
            <person name="Allen C.C.R."/>
            <person name="McGrath J.W."/>
            <person name="Quinn J.P."/>
            <person name="Kulakov L.A."/>
        </authorList>
    </citation>
    <scope>NUCLEOTIDE SEQUENCE [LARGE SCALE GENOMIC DNA]</scope>
</reference>
<dbReference type="InterPro" id="IPR025915">
    <property type="entry name" value="Phage_gp49_66"/>
</dbReference>